<organism evidence="3 4">
    <name type="scientific">Ectopseudomonas guguanensis</name>
    <dbReference type="NCBI Taxonomy" id="1198456"/>
    <lineage>
        <taxon>Bacteria</taxon>
        <taxon>Pseudomonadati</taxon>
        <taxon>Pseudomonadota</taxon>
        <taxon>Gammaproteobacteria</taxon>
        <taxon>Pseudomonadales</taxon>
        <taxon>Pseudomonadaceae</taxon>
        <taxon>Ectopseudomonas</taxon>
    </lineage>
</organism>
<dbReference type="Gene3D" id="1.20.5.230">
    <property type="match status" value="1"/>
</dbReference>
<protein>
    <submittedName>
        <fullName evidence="3">Phage Coat protein B</fullName>
    </submittedName>
</protein>
<keyword evidence="4" id="KW-1185">Reference proteome</keyword>
<evidence type="ECO:0000313" key="3">
    <source>
        <dbReference type="EMBL" id="SDQ01222.1"/>
    </source>
</evidence>
<keyword evidence="1" id="KW-1133">Transmembrane helix</keyword>
<dbReference type="RefSeq" id="WP_090426986.1">
    <property type="nucleotide sequence ID" value="NZ_FNJJ01000002.1"/>
</dbReference>
<feature type="transmembrane region" description="Helical" evidence="1">
    <location>
        <begin position="62"/>
        <end position="83"/>
    </location>
</feature>
<keyword evidence="3" id="KW-0167">Capsid protein</keyword>
<evidence type="ECO:0000256" key="1">
    <source>
        <dbReference type="SAM" id="Phobius"/>
    </source>
</evidence>
<keyword evidence="3" id="KW-0946">Virion</keyword>
<dbReference type="EMBL" id="FNJJ01000002">
    <property type="protein sequence ID" value="SDO77851.1"/>
    <property type="molecule type" value="Genomic_DNA"/>
</dbReference>
<evidence type="ECO:0000313" key="4">
    <source>
        <dbReference type="Proteomes" id="UP000199460"/>
    </source>
</evidence>
<reference evidence="3" key="1">
    <citation type="submission" date="2016-10" db="EMBL/GenBank/DDBJ databases">
        <authorList>
            <person name="de Groot N.N."/>
        </authorList>
    </citation>
    <scope>NUCLEOTIDE SEQUENCE [LARGE SCALE GENOMIC DNA]</scope>
    <source>
        <strain evidence="3">JCM 18416</strain>
    </source>
</reference>
<name>A0A1H0XEB9_9GAMM</name>
<sequence>MKQLKTQLQNGATAFGRARRFARNACIGAVVSVATVPAFAAVVDTAAIQTQIQEGQADASTIAGYIALALAVLACVGVVFSMLRKA</sequence>
<dbReference type="EMBL" id="FNJJ01000013">
    <property type="protein sequence ID" value="SDQ01222.1"/>
    <property type="molecule type" value="Genomic_DNA"/>
</dbReference>
<evidence type="ECO:0000313" key="2">
    <source>
        <dbReference type="EMBL" id="SDO77851.1"/>
    </source>
</evidence>
<dbReference type="SUPFAM" id="SSF57987">
    <property type="entry name" value="Inovirus (filamentous phage) major coat protein"/>
    <property type="match status" value="1"/>
</dbReference>
<gene>
    <name evidence="2" type="ORF">SAMN05216213_10244</name>
    <name evidence="3" type="ORF">SAMN05216213_113121</name>
</gene>
<feature type="transmembrane region" description="Helical" evidence="1">
    <location>
        <begin position="21"/>
        <end position="42"/>
    </location>
</feature>
<accession>A0A1H0XEB9</accession>
<dbReference type="AlphaFoldDB" id="A0A1H0XEB9"/>
<dbReference type="Proteomes" id="UP000199460">
    <property type="component" value="Unassembled WGS sequence"/>
</dbReference>
<keyword evidence="1" id="KW-0472">Membrane</keyword>
<proteinExistence type="predicted"/>
<dbReference type="GeneID" id="300933418"/>
<reference evidence="4" key="2">
    <citation type="submission" date="2016-10" db="EMBL/GenBank/DDBJ databases">
        <authorList>
            <person name="Varghese N."/>
            <person name="Submissions S."/>
        </authorList>
    </citation>
    <scope>NUCLEOTIDE SEQUENCE [LARGE SCALE GENOMIC DNA]</scope>
    <source>
        <strain evidence="4">JCM 18416</strain>
    </source>
</reference>
<keyword evidence="1" id="KW-0812">Transmembrane</keyword>